<keyword evidence="2" id="KW-1185">Reference proteome</keyword>
<comment type="caution">
    <text evidence="1">The sequence shown here is derived from an EMBL/GenBank/DDBJ whole genome shotgun (WGS) entry which is preliminary data.</text>
</comment>
<evidence type="ECO:0000313" key="2">
    <source>
        <dbReference type="Proteomes" id="UP000593577"/>
    </source>
</evidence>
<dbReference type="AlphaFoldDB" id="A0A7J8YJR1"/>
<protein>
    <submittedName>
        <fullName evidence="1">Uncharacterized protein</fullName>
    </submittedName>
</protein>
<organism evidence="1 2">
    <name type="scientific">Gossypium aridum</name>
    <name type="common">American cotton</name>
    <name type="synonym">Erioxylum aridum</name>
    <dbReference type="NCBI Taxonomy" id="34290"/>
    <lineage>
        <taxon>Eukaryota</taxon>
        <taxon>Viridiplantae</taxon>
        <taxon>Streptophyta</taxon>
        <taxon>Embryophyta</taxon>
        <taxon>Tracheophyta</taxon>
        <taxon>Spermatophyta</taxon>
        <taxon>Magnoliopsida</taxon>
        <taxon>eudicotyledons</taxon>
        <taxon>Gunneridae</taxon>
        <taxon>Pentapetalae</taxon>
        <taxon>rosids</taxon>
        <taxon>malvids</taxon>
        <taxon>Malvales</taxon>
        <taxon>Malvaceae</taxon>
        <taxon>Malvoideae</taxon>
        <taxon>Gossypium</taxon>
    </lineage>
</organism>
<dbReference type="Proteomes" id="UP000593577">
    <property type="component" value="Unassembled WGS sequence"/>
</dbReference>
<proteinExistence type="predicted"/>
<feature type="non-terminal residue" evidence="1">
    <location>
        <position position="20"/>
    </location>
</feature>
<name>A0A7J8YJR1_GOSAI</name>
<evidence type="ECO:0000313" key="1">
    <source>
        <dbReference type="EMBL" id="MBA0699837.1"/>
    </source>
</evidence>
<accession>A0A7J8YJR1</accession>
<reference evidence="1 2" key="1">
    <citation type="journal article" date="2019" name="Genome Biol. Evol.">
        <title>Insights into the evolution of the New World diploid cottons (Gossypium, subgenus Houzingenia) based on genome sequencing.</title>
        <authorList>
            <person name="Grover C.E."/>
            <person name="Arick M.A. 2nd"/>
            <person name="Thrash A."/>
            <person name="Conover J.L."/>
            <person name="Sanders W.S."/>
            <person name="Peterson D.G."/>
            <person name="Frelichowski J.E."/>
            <person name="Scheffler J.A."/>
            <person name="Scheffler B.E."/>
            <person name="Wendel J.F."/>
        </authorList>
    </citation>
    <scope>NUCLEOTIDE SEQUENCE [LARGE SCALE GENOMIC DNA]</scope>
    <source>
        <strain evidence="1">185</strain>
        <tissue evidence="1">Leaf</tissue>
    </source>
</reference>
<sequence>MFESLSRNGILQSLNMMDLN</sequence>
<dbReference type="EMBL" id="JABFAA010000013">
    <property type="protein sequence ID" value="MBA0699837.1"/>
    <property type="molecule type" value="Genomic_DNA"/>
</dbReference>
<gene>
    <name evidence="1" type="ORF">Goari_001442</name>
</gene>